<evidence type="ECO:0000256" key="1">
    <source>
        <dbReference type="ARBA" id="ARBA00022741"/>
    </source>
</evidence>
<proteinExistence type="predicted"/>
<organism evidence="4 5">
    <name type="scientific">Kribbella ginsengisoli</name>
    <dbReference type="NCBI Taxonomy" id="363865"/>
    <lineage>
        <taxon>Bacteria</taxon>
        <taxon>Bacillati</taxon>
        <taxon>Actinomycetota</taxon>
        <taxon>Actinomycetes</taxon>
        <taxon>Propionibacteriales</taxon>
        <taxon>Kribbellaceae</taxon>
        <taxon>Kribbella</taxon>
    </lineage>
</organism>
<sequence>MGIVGRGRELGALRGWLDDARGGRGRLVVCGGEAGIGKTRLAQEFAGMALAAGTAVSWGRCIEGEGAPAYWPWRQVLRGLRVDADEVLAGDDRFGLFEAVTEAIAQAAGSQGLVILLDDVHRADEPSLLVLRHLAAQVSDLPVLVLATHRLGEPGSARVLAELPAERLELRGLDLGAVREQLPMASAEQAEQVFQVTGGNPLFVTEVGRAIADGSWQPDRPPRSVLDIVAGRLDRVSGDCRRMVQAAAIVGRDFQLTTVAPVLDLTVEDCLPLVDEAIAFGFLDQPGRFSHALTRDAVAASLGTAERAALHRGIAEALERQHAGDLSEHLVEIARHRAHLAQYGEGAIAQYWLTLAGDEAVRRLAYEEGVRLYQAAWEIAPPKPDERCARQITLGRAARLAGDLPTCVKAATEAAAAAMNDEQRAEAALVLEAVPDPGINTVAKRLCEEAMAGQVTDATRARLLAQRSHLAFYDGEQDRTDELSRAALGLARQAHASQPTVGQALDSQALAEQALADALHARQEACPGPAGRAERLQLATEMLELAQRTSNPRAAMWGELWRLDALIESGRLAAAAEELPALEVAVERVGGPVSAWHHDRVAACIAQARGRYDEAATVARRGFERMRVIEKAPATGAYFALLAALAGHVGVSPEVARQAFDPPPRFATMAHLSRAYLQTCAGLTSEAAASYRQAGPLDTWSLPVFFTLPGYVYAALACAGIGRYDDLAELLRQLEPFRGEHAVGNGVAYLGPVELTVGRGAAVLGRLDDAVEDLTAAVHQAGSAGAPGFVAEAQYHLARTLLERNRPGDRALAESNSRDAARLISALGMTAYQTPSQEPVLSTRETEVAALVAEGLTNRQIATRLVLSERTAQNHVQHILTKLGFTTRSQIATWATRGQLSTAMSDSADSRKPAGS</sequence>
<dbReference type="RefSeq" id="WP_344839408.1">
    <property type="nucleotide sequence ID" value="NZ_BAABAA010000002.1"/>
</dbReference>
<keyword evidence="5" id="KW-1185">Reference proteome</keyword>
<dbReference type="SMART" id="SM00382">
    <property type="entry name" value="AAA"/>
    <property type="match status" value="1"/>
</dbReference>
<dbReference type="CDD" id="cd06170">
    <property type="entry name" value="LuxR_C_like"/>
    <property type="match status" value="1"/>
</dbReference>
<dbReference type="EMBL" id="BAABAA010000002">
    <property type="protein sequence ID" value="GAA3551195.1"/>
    <property type="molecule type" value="Genomic_DNA"/>
</dbReference>
<dbReference type="InterPro" id="IPR000792">
    <property type="entry name" value="Tscrpt_reg_LuxR_C"/>
</dbReference>
<dbReference type="PRINTS" id="PR00038">
    <property type="entry name" value="HTHLUXR"/>
</dbReference>
<dbReference type="PANTHER" id="PTHR16305:SF35">
    <property type="entry name" value="TRANSCRIPTIONAL ACTIVATOR DOMAIN"/>
    <property type="match status" value="1"/>
</dbReference>
<dbReference type="SUPFAM" id="SSF46894">
    <property type="entry name" value="C-terminal effector domain of the bipartite response regulators"/>
    <property type="match status" value="1"/>
</dbReference>
<dbReference type="InterPro" id="IPR041664">
    <property type="entry name" value="AAA_16"/>
</dbReference>
<dbReference type="Gene3D" id="1.10.10.10">
    <property type="entry name" value="Winged helix-like DNA-binding domain superfamily/Winged helix DNA-binding domain"/>
    <property type="match status" value="1"/>
</dbReference>
<accession>A0ABP6WJV4</accession>
<evidence type="ECO:0000313" key="5">
    <source>
        <dbReference type="Proteomes" id="UP001501222"/>
    </source>
</evidence>
<comment type="caution">
    <text evidence="4">The sequence shown here is derived from an EMBL/GenBank/DDBJ whole genome shotgun (WGS) entry which is preliminary data.</text>
</comment>
<dbReference type="SMART" id="SM00421">
    <property type="entry name" value="HTH_LUXR"/>
    <property type="match status" value="1"/>
</dbReference>
<keyword evidence="2" id="KW-0067">ATP-binding</keyword>
<dbReference type="Proteomes" id="UP001501222">
    <property type="component" value="Unassembled WGS sequence"/>
</dbReference>
<evidence type="ECO:0000313" key="4">
    <source>
        <dbReference type="EMBL" id="GAA3551195.1"/>
    </source>
</evidence>
<protein>
    <submittedName>
        <fullName evidence="4">AAA family ATPase</fullName>
    </submittedName>
</protein>
<dbReference type="PANTHER" id="PTHR16305">
    <property type="entry name" value="TESTICULAR SOLUBLE ADENYLYL CYCLASE"/>
    <property type="match status" value="1"/>
</dbReference>
<feature type="domain" description="HTH luxR-type" evidence="3">
    <location>
        <begin position="834"/>
        <end position="899"/>
    </location>
</feature>
<dbReference type="Pfam" id="PF13191">
    <property type="entry name" value="AAA_16"/>
    <property type="match status" value="1"/>
</dbReference>
<keyword evidence="1" id="KW-0547">Nucleotide-binding</keyword>
<reference evidence="5" key="1">
    <citation type="journal article" date="2019" name="Int. J. Syst. Evol. Microbiol.">
        <title>The Global Catalogue of Microorganisms (GCM) 10K type strain sequencing project: providing services to taxonomists for standard genome sequencing and annotation.</title>
        <authorList>
            <consortium name="The Broad Institute Genomics Platform"/>
            <consortium name="The Broad Institute Genome Sequencing Center for Infectious Disease"/>
            <person name="Wu L."/>
            <person name="Ma J."/>
        </authorList>
    </citation>
    <scope>NUCLEOTIDE SEQUENCE [LARGE SCALE GENOMIC DNA]</scope>
    <source>
        <strain evidence="5">JCM 16928</strain>
    </source>
</reference>
<dbReference type="InterPro" id="IPR016032">
    <property type="entry name" value="Sig_transdc_resp-reg_C-effctor"/>
</dbReference>
<evidence type="ECO:0000259" key="3">
    <source>
        <dbReference type="PROSITE" id="PS50043"/>
    </source>
</evidence>
<evidence type="ECO:0000256" key="2">
    <source>
        <dbReference type="ARBA" id="ARBA00022840"/>
    </source>
</evidence>
<dbReference type="SUPFAM" id="SSF52540">
    <property type="entry name" value="P-loop containing nucleoside triphosphate hydrolases"/>
    <property type="match status" value="1"/>
</dbReference>
<dbReference type="InterPro" id="IPR003593">
    <property type="entry name" value="AAA+_ATPase"/>
</dbReference>
<dbReference type="InterPro" id="IPR036388">
    <property type="entry name" value="WH-like_DNA-bd_sf"/>
</dbReference>
<gene>
    <name evidence="4" type="ORF">GCM10022235_18610</name>
</gene>
<dbReference type="Pfam" id="PF00196">
    <property type="entry name" value="GerE"/>
    <property type="match status" value="1"/>
</dbReference>
<dbReference type="PROSITE" id="PS50043">
    <property type="entry name" value="HTH_LUXR_2"/>
    <property type="match status" value="1"/>
</dbReference>
<dbReference type="Gene3D" id="3.40.50.300">
    <property type="entry name" value="P-loop containing nucleotide triphosphate hydrolases"/>
    <property type="match status" value="1"/>
</dbReference>
<dbReference type="InterPro" id="IPR027417">
    <property type="entry name" value="P-loop_NTPase"/>
</dbReference>
<name>A0ABP6WJV4_9ACTN</name>